<name>A0A1I8P2L4_STOCA</name>
<keyword evidence="3" id="KW-1185">Reference proteome</keyword>
<dbReference type="OrthoDB" id="8010799at2759"/>
<sequence length="141" mass="15464">MIASTVKYLMVVAAVFALSAKAKPIELKREEITAASVTGRTLFDQYTLGQDVDGARIIYTSQYQQSFDSVQSEITLEYVFPGPDASNDSLITKITLYVEASDDATTQAYVIDGGIGQTSITLQIVAHNSDYLRYMVIVYGK</sequence>
<dbReference type="KEGG" id="scac:106096048"/>
<gene>
    <name evidence="2" type="primary">106096048</name>
</gene>
<dbReference type="Proteomes" id="UP000095300">
    <property type="component" value="Unassembled WGS sequence"/>
</dbReference>
<dbReference type="EnsemblMetazoa" id="SCAU004245-RA">
    <property type="protein sequence ID" value="SCAU004245-PA"/>
    <property type="gene ID" value="SCAU004245"/>
</dbReference>
<proteinExistence type="predicted"/>
<organism evidence="2 3">
    <name type="scientific">Stomoxys calcitrans</name>
    <name type="common">Stable fly</name>
    <name type="synonym">Conops calcitrans</name>
    <dbReference type="NCBI Taxonomy" id="35570"/>
    <lineage>
        <taxon>Eukaryota</taxon>
        <taxon>Metazoa</taxon>
        <taxon>Ecdysozoa</taxon>
        <taxon>Arthropoda</taxon>
        <taxon>Hexapoda</taxon>
        <taxon>Insecta</taxon>
        <taxon>Pterygota</taxon>
        <taxon>Neoptera</taxon>
        <taxon>Endopterygota</taxon>
        <taxon>Diptera</taxon>
        <taxon>Brachycera</taxon>
        <taxon>Muscomorpha</taxon>
        <taxon>Muscoidea</taxon>
        <taxon>Muscidae</taxon>
        <taxon>Stomoxys</taxon>
    </lineage>
</organism>
<protein>
    <submittedName>
        <fullName evidence="2">Uncharacterized protein</fullName>
    </submittedName>
</protein>
<dbReference type="InterPro" id="IPR031734">
    <property type="entry name" value="MBF2"/>
</dbReference>
<dbReference type="AlphaFoldDB" id="A0A1I8P2L4"/>
<feature type="signal peptide" evidence="1">
    <location>
        <begin position="1"/>
        <end position="22"/>
    </location>
</feature>
<accession>A0A1I8P2L4</accession>
<evidence type="ECO:0000256" key="1">
    <source>
        <dbReference type="SAM" id="SignalP"/>
    </source>
</evidence>
<keyword evidence="1" id="KW-0732">Signal</keyword>
<evidence type="ECO:0000313" key="3">
    <source>
        <dbReference type="Proteomes" id="UP000095300"/>
    </source>
</evidence>
<dbReference type="Pfam" id="PF15868">
    <property type="entry name" value="MBF2"/>
    <property type="match status" value="1"/>
</dbReference>
<reference evidence="2" key="1">
    <citation type="submission" date="2020-05" db="UniProtKB">
        <authorList>
            <consortium name="EnsemblMetazoa"/>
        </authorList>
    </citation>
    <scope>IDENTIFICATION</scope>
    <source>
        <strain evidence="2">USDA</strain>
    </source>
</reference>
<feature type="chain" id="PRO_5009325907" evidence="1">
    <location>
        <begin position="23"/>
        <end position="141"/>
    </location>
</feature>
<evidence type="ECO:0000313" key="2">
    <source>
        <dbReference type="EnsemblMetazoa" id="SCAU004245-PA"/>
    </source>
</evidence>
<dbReference type="VEuPathDB" id="VectorBase:SCAU004245"/>